<name>A0A9N9NQN2_9GLOM</name>
<evidence type="ECO:0000313" key="1">
    <source>
        <dbReference type="EMBL" id="CAG8761286.1"/>
    </source>
</evidence>
<gene>
    <name evidence="1" type="ORF">RFULGI_LOCUS14330</name>
</gene>
<dbReference type="Proteomes" id="UP000789396">
    <property type="component" value="Unassembled WGS sequence"/>
</dbReference>
<organism evidence="1 2">
    <name type="scientific">Racocetra fulgida</name>
    <dbReference type="NCBI Taxonomy" id="60492"/>
    <lineage>
        <taxon>Eukaryota</taxon>
        <taxon>Fungi</taxon>
        <taxon>Fungi incertae sedis</taxon>
        <taxon>Mucoromycota</taxon>
        <taxon>Glomeromycotina</taxon>
        <taxon>Glomeromycetes</taxon>
        <taxon>Diversisporales</taxon>
        <taxon>Gigasporaceae</taxon>
        <taxon>Racocetra</taxon>
    </lineage>
</organism>
<proteinExistence type="predicted"/>
<dbReference type="OrthoDB" id="2477467at2759"/>
<keyword evidence="2" id="KW-1185">Reference proteome</keyword>
<comment type="caution">
    <text evidence="1">The sequence shown here is derived from an EMBL/GenBank/DDBJ whole genome shotgun (WGS) entry which is preliminary data.</text>
</comment>
<dbReference type="EMBL" id="CAJVPZ010041253">
    <property type="protein sequence ID" value="CAG8761286.1"/>
    <property type="molecule type" value="Genomic_DNA"/>
</dbReference>
<accession>A0A9N9NQN2</accession>
<sequence>TRYVFLIHKDMSELVLGQRANYVNLYNTSETFKNTLNDELDKWLIISKSLMNEDGSTDYLKKFSNQSQKFITITYIYEDYIIDHLKKEESKE</sequence>
<dbReference type="AlphaFoldDB" id="A0A9N9NQN2"/>
<reference evidence="1" key="1">
    <citation type="submission" date="2021-06" db="EMBL/GenBank/DDBJ databases">
        <authorList>
            <person name="Kallberg Y."/>
            <person name="Tangrot J."/>
            <person name="Rosling A."/>
        </authorList>
    </citation>
    <scope>NUCLEOTIDE SEQUENCE</scope>
    <source>
        <strain evidence="1">IN212</strain>
    </source>
</reference>
<protein>
    <submittedName>
        <fullName evidence="1">18588_t:CDS:1</fullName>
    </submittedName>
</protein>
<evidence type="ECO:0000313" key="2">
    <source>
        <dbReference type="Proteomes" id="UP000789396"/>
    </source>
</evidence>
<feature type="non-terminal residue" evidence="1">
    <location>
        <position position="92"/>
    </location>
</feature>